<feature type="transmembrane region" description="Helical" evidence="20">
    <location>
        <begin position="347"/>
        <end position="365"/>
    </location>
</feature>
<comment type="catalytic activity">
    <reaction evidence="11">
        <text>L-arginyl-glycine(out) = L-arginyl-glycine(in)</text>
        <dbReference type="Rhea" id="RHEA:79391"/>
        <dbReference type="ChEBI" id="CHEBI:229955"/>
    </reaction>
</comment>
<dbReference type="InterPro" id="IPR036259">
    <property type="entry name" value="MFS_trans_sf"/>
</dbReference>
<dbReference type="InterPro" id="IPR011701">
    <property type="entry name" value="MFS"/>
</dbReference>
<evidence type="ECO:0000256" key="20">
    <source>
        <dbReference type="SAM" id="Phobius"/>
    </source>
</evidence>
<comment type="catalytic activity">
    <reaction evidence="7">
        <text>L-alpha-aminoacyl-L-lysine(out) = L-alpha-aminoacyl-L-lysine(in)</text>
        <dbReference type="Rhea" id="RHEA:79383"/>
        <dbReference type="ChEBI" id="CHEBI:229966"/>
    </reaction>
</comment>
<feature type="transmembrane region" description="Helical" evidence="20">
    <location>
        <begin position="227"/>
        <end position="253"/>
    </location>
</feature>
<dbReference type="PANTHER" id="PTHR23512:SF12">
    <property type="entry name" value="TRANSPORTER, PUTATIVE (AFU_ORTHOLOGUE AFUA_4G00260)-RELATED"/>
    <property type="match status" value="1"/>
</dbReference>
<feature type="transmembrane region" description="Helical" evidence="20">
    <location>
        <begin position="472"/>
        <end position="494"/>
    </location>
</feature>
<name>A0A5C3QP60_9AGAR</name>
<dbReference type="AlphaFoldDB" id="A0A5C3QP60"/>
<comment type="catalytic activity">
    <reaction evidence="12">
        <text>L-histidyl-L-alpha-amino acid(out) = L-histidyl-L-alpha-amino acid(in)</text>
        <dbReference type="Rhea" id="RHEA:79379"/>
        <dbReference type="ChEBI" id="CHEBI:229964"/>
    </reaction>
</comment>
<evidence type="ECO:0000256" key="13">
    <source>
        <dbReference type="ARBA" id="ARBA00044919"/>
    </source>
</evidence>
<keyword evidence="20" id="KW-0472">Membrane</keyword>
<evidence type="ECO:0000313" key="22">
    <source>
        <dbReference type="Proteomes" id="UP000305067"/>
    </source>
</evidence>
<feature type="compositionally biased region" description="Basic and acidic residues" evidence="19">
    <location>
        <begin position="12"/>
        <end position="28"/>
    </location>
</feature>
<evidence type="ECO:0000256" key="1">
    <source>
        <dbReference type="ARBA" id="ARBA00004141"/>
    </source>
</evidence>
<dbReference type="InterPro" id="IPR052187">
    <property type="entry name" value="MFSD1"/>
</dbReference>
<evidence type="ECO:0000256" key="6">
    <source>
        <dbReference type="ARBA" id="ARBA00044891"/>
    </source>
</evidence>
<keyword evidence="20" id="KW-1133">Transmembrane helix</keyword>
<comment type="function">
    <text evidence="17">Lysosomal dipeptide uniporter that selectively exports lysine, arginine or histidine-containing dipeptides with a net positive charge from the lysosome lumen into the cytosol. Could play a role in a specific type of protein O-glycosylation indirectly regulating macrophages migration and tissue invasion. Also essential for liver homeostasis.</text>
</comment>
<keyword evidence="20" id="KW-0812">Transmembrane</keyword>
<gene>
    <name evidence="21" type="ORF">BDV98DRAFT_527092</name>
</gene>
<dbReference type="Gene3D" id="1.20.1250.20">
    <property type="entry name" value="MFS general substrate transporter like domains"/>
    <property type="match status" value="2"/>
</dbReference>
<comment type="catalytic activity">
    <reaction evidence="8">
        <text>L-aspartyl-L-lysine(out) = L-aspartyl-L-lysine(in)</text>
        <dbReference type="Rhea" id="RHEA:79411"/>
        <dbReference type="ChEBI" id="CHEBI:229953"/>
    </reaction>
</comment>
<comment type="catalytic activity">
    <reaction evidence="2">
        <text>L-lysyl-L-alanine(out) = L-lysyl-L-alanine(in)</text>
        <dbReference type="Rhea" id="RHEA:79399"/>
        <dbReference type="ChEBI" id="CHEBI:229954"/>
    </reaction>
</comment>
<dbReference type="GO" id="GO:0022857">
    <property type="term" value="F:transmembrane transporter activity"/>
    <property type="evidence" value="ECO:0007669"/>
    <property type="project" value="InterPro"/>
</dbReference>
<reference evidence="21 22" key="1">
    <citation type="journal article" date="2019" name="Nat. Ecol. Evol.">
        <title>Megaphylogeny resolves global patterns of mushroom evolution.</title>
        <authorList>
            <person name="Varga T."/>
            <person name="Krizsan K."/>
            <person name="Foldi C."/>
            <person name="Dima B."/>
            <person name="Sanchez-Garcia M."/>
            <person name="Sanchez-Ramirez S."/>
            <person name="Szollosi G.J."/>
            <person name="Szarkandi J.G."/>
            <person name="Papp V."/>
            <person name="Albert L."/>
            <person name="Andreopoulos W."/>
            <person name="Angelini C."/>
            <person name="Antonin V."/>
            <person name="Barry K.W."/>
            <person name="Bougher N.L."/>
            <person name="Buchanan P."/>
            <person name="Buyck B."/>
            <person name="Bense V."/>
            <person name="Catcheside P."/>
            <person name="Chovatia M."/>
            <person name="Cooper J."/>
            <person name="Damon W."/>
            <person name="Desjardin D."/>
            <person name="Finy P."/>
            <person name="Geml J."/>
            <person name="Haridas S."/>
            <person name="Hughes K."/>
            <person name="Justo A."/>
            <person name="Karasinski D."/>
            <person name="Kautmanova I."/>
            <person name="Kiss B."/>
            <person name="Kocsube S."/>
            <person name="Kotiranta H."/>
            <person name="LaButti K.M."/>
            <person name="Lechner B.E."/>
            <person name="Liimatainen K."/>
            <person name="Lipzen A."/>
            <person name="Lukacs Z."/>
            <person name="Mihaltcheva S."/>
            <person name="Morgado L.N."/>
            <person name="Niskanen T."/>
            <person name="Noordeloos M.E."/>
            <person name="Ohm R.A."/>
            <person name="Ortiz-Santana B."/>
            <person name="Ovrebo C."/>
            <person name="Racz N."/>
            <person name="Riley R."/>
            <person name="Savchenko A."/>
            <person name="Shiryaev A."/>
            <person name="Soop K."/>
            <person name="Spirin V."/>
            <person name="Szebenyi C."/>
            <person name="Tomsovsky M."/>
            <person name="Tulloss R.E."/>
            <person name="Uehling J."/>
            <person name="Grigoriev I.V."/>
            <person name="Vagvolgyi C."/>
            <person name="Papp T."/>
            <person name="Martin F.M."/>
            <person name="Miettinen O."/>
            <person name="Hibbett D.S."/>
            <person name="Nagy L.G."/>
        </authorList>
    </citation>
    <scope>NUCLEOTIDE SEQUENCE [LARGE SCALE GENOMIC DNA]</scope>
    <source>
        <strain evidence="21 22">CBS 309.79</strain>
    </source>
</reference>
<dbReference type="Proteomes" id="UP000305067">
    <property type="component" value="Unassembled WGS sequence"/>
</dbReference>
<evidence type="ECO:0000256" key="15">
    <source>
        <dbReference type="ARBA" id="ARBA00044985"/>
    </source>
</evidence>
<dbReference type="GO" id="GO:0016020">
    <property type="term" value="C:membrane"/>
    <property type="evidence" value="ECO:0007669"/>
    <property type="project" value="UniProtKB-SubCell"/>
</dbReference>
<comment type="catalytic activity">
    <reaction evidence="13">
        <text>L-alanyl-L-lysine(out) = L-alanyl-L-lysine(in)</text>
        <dbReference type="Rhea" id="RHEA:79415"/>
        <dbReference type="ChEBI" id="CHEBI:192470"/>
    </reaction>
</comment>
<feature type="transmembrane region" description="Helical" evidence="20">
    <location>
        <begin position="192"/>
        <end position="215"/>
    </location>
</feature>
<evidence type="ECO:0000256" key="10">
    <source>
        <dbReference type="ARBA" id="ARBA00044900"/>
    </source>
</evidence>
<evidence type="ECO:0000256" key="8">
    <source>
        <dbReference type="ARBA" id="ARBA00044898"/>
    </source>
</evidence>
<feature type="transmembrane region" description="Helical" evidence="20">
    <location>
        <begin position="162"/>
        <end position="186"/>
    </location>
</feature>
<evidence type="ECO:0000256" key="17">
    <source>
        <dbReference type="ARBA" id="ARBA00045709"/>
    </source>
</evidence>
<comment type="catalytic activity">
    <reaction evidence="9">
        <text>L-arginyl-L-alpha-amino acid(out) = L-arginyl-L-alpha-amino acid(in)</text>
        <dbReference type="Rhea" id="RHEA:79371"/>
        <dbReference type="ChEBI" id="CHEBI:84315"/>
    </reaction>
</comment>
<feature type="transmembrane region" description="Helical" evidence="20">
    <location>
        <begin position="556"/>
        <end position="578"/>
    </location>
</feature>
<organism evidence="21 22">
    <name type="scientific">Pterulicium gracile</name>
    <dbReference type="NCBI Taxonomy" id="1884261"/>
    <lineage>
        <taxon>Eukaryota</taxon>
        <taxon>Fungi</taxon>
        <taxon>Dikarya</taxon>
        <taxon>Basidiomycota</taxon>
        <taxon>Agaricomycotina</taxon>
        <taxon>Agaricomycetes</taxon>
        <taxon>Agaricomycetidae</taxon>
        <taxon>Agaricales</taxon>
        <taxon>Pleurotineae</taxon>
        <taxon>Pterulaceae</taxon>
        <taxon>Pterulicium</taxon>
    </lineage>
</organism>
<dbReference type="OrthoDB" id="10255148at2759"/>
<evidence type="ECO:0000256" key="2">
    <source>
        <dbReference type="ARBA" id="ARBA00044876"/>
    </source>
</evidence>
<dbReference type="PANTHER" id="PTHR23512">
    <property type="entry name" value="MAJOR FACILITATOR SUPERFAMILY DOMAIN-CONTAINING PROTEIN 1"/>
    <property type="match status" value="1"/>
</dbReference>
<feature type="region of interest" description="Disordered" evidence="19">
    <location>
        <begin position="12"/>
        <end position="31"/>
    </location>
</feature>
<feature type="transmembrane region" description="Helical" evidence="20">
    <location>
        <begin position="371"/>
        <end position="392"/>
    </location>
</feature>
<evidence type="ECO:0000256" key="11">
    <source>
        <dbReference type="ARBA" id="ARBA00044903"/>
    </source>
</evidence>
<feature type="transmembrane region" description="Helical" evidence="20">
    <location>
        <begin position="131"/>
        <end position="150"/>
    </location>
</feature>
<comment type="catalytic activity">
    <reaction evidence="4">
        <text>L-alpha-aminoacyl-L-arginine(out) = L-alpha-aminoacyl-L-arginine(in)</text>
        <dbReference type="Rhea" id="RHEA:79367"/>
        <dbReference type="ChEBI" id="CHEBI:229968"/>
    </reaction>
</comment>
<protein>
    <recommendedName>
        <fullName evidence="15">Lysosomal dipeptide transporter MFSD1</fullName>
    </recommendedName>
    <alternativeName>
        <fullName evidence="16">Major facilitator superfamily domain-containing protein 1</fullName>
    </alternativeName>
</protein>
<feature type="transmembrane region" description="Helical" evidence="20">
    <location>
        <begin position="105"/>
        <end position="125"/>
    </location>
</feature>
<proteinExistence type="predicted"/>
<feature type="transmembrane region" description="Helical" evidence="20">
    <location>
        <begin position="61"/>
        <end position="85"/>
    </location>
</feature>
<evidence type="ECO:0000256" key="18">
    <source>
        <dbReference type="ARBA" id="ARBA00046376"/>
    </source>
</evidence>
<feature type="transmembrane region" description="Helical" evidence="20">
    <location>
        <begin position="404"/>
        <end position="426"/>
    </location>
</feature>
<evidence type="ECO:0000256" key="4">
    <source>
        <dbReference type="ARBA" id="ARBA00044881"/>
    </source>
</evidence>
<evidence type="ECO:0000256" key="16">
    <source>
        <dbReference type="ARBA" id="ARBA00045018"/>
    </source>
</evidence>
<dbReference type="STRING" id="1884261.A0A5C3QP60"/>
<evidence type="ECO:0000256" key="3">
    <source>
        <dbReference type="ARBA" id="ARBA00044878"/>
    </source>
</evidence>
<keyword evidence="22" id="KW-1185">Reference proteome</keyword>
<dbReference type="Pfam" id="PF07690">
    <property type="entry name" value="MFS_1"/>
    <property type="match status" value="1"/>
</dbReference>
<comment type="catalytic activity">
    <reaction evidence="10">
        <text>L-lysyl-L-lysine(out) = L-lysyl-L-lysine(in)</text>
        <dbReference type="Rhea" id="RHEA:79403"/>
        <dbReference type="ChEBI" id="CHEBI:229956"/>
    </reaction>
</comment>
<dbReference type="EMBL" id="ML178820">
    <property type="protein sequence ID" value="TFL03736.1"/>
    <property type="molecule type" value="Genomic_DNA"/>
</dbReference>
<accession>A0A5C3QP60</accession>
<sequence>MSTLVPRHRMRPVHDQLIEDTSHDDTNADTRAFSSGELDAEPATSSETQHLSDSASQRRAFLLRLIALLAACWFSVGSHYAQYLLGPLKSRLLRELGSNHTEFSLLLAAYSLNSSWTPLVGGILASRLGTTYTSILATSVLFLGQSLLLLGDTLHSIRPMSLGMFIFGLGVTPLAVVQETIIVRFFHPYGGLGTSMAFGLVVGKIASFVAARTAWPLSEYFGSTRAPFVVATVLTGTSVLVNVVYICASTWLVEGSGAELEAPDIEEEARRVRSGQAMGEAEALEKVAEKKKVRLGGVPGLGDVFWVYVGLNVFCGMIWHPFAHLAANMIEKRYGLTERAASTQASYLLLGAFILYPICGFVVDRAKSRHIIIYLFLGSSALTLMCYSWLALQPSVTQTAWPAIAFYGVGQAYAPLLLVLVVPKIVPLEYVSTALGVHKCLETSGTTIFQTLAGIVLDTAKGQPSETRAYQLVINAFWVANVFQMAAILGLWYLQAQRKEEGSKEIPRGATLERSLETVEDTAVDRGLLDEMRPLLSSGSSSERGREAPDRRRGKVFAAGYGAVVAFNWTLFLGTAWFKL</sequence>
<dbReference type="SUPFAM" id="SSF103473">
    <property type="entry name" value="MFS general substrate transporter"/>
    <property type="match status" value="1"/>
</dbReference>
<feature type="transmembrane region" description="Helical" evidence="20">
    <location>
        <begin position="305"/>
        <end position="326"/>
    </location>
</feature>
<comment type="subunit">
    <text evidence="18">Homodimer. Interacts with lysosomal protein GLMP (via lumenal domain); the interaction starts while both proteins are still in the endoplasmic reticulum and is required for stabilization of MFSD1 in lysosomes but has no direct effect on its targeting to lysosomes or transporter activity.</text>
</comment>
<evidence type="ECO:0000256" key="7">
    <source>
        <dbReference type="ARBA" id="ARBA00044893"/>
    </source>
</evidence>
<evidence type="ECO:0000256" key="5">
    <source>
        <dbReference type="ARBA" id="ARBA00044884"/>
    </source>
</evidence>
<evidence type="ECO:0000256" key="19">
    <source>
        <dbReference type="SAM" id="MobiDB-lite"/>
    </source>
</evidence>
<comment type="catalytic activity">
    <reaction evidence="5">
        <text>L-alpha-aminoacyl-L-histidine(out) = L-alpha-aminoacyl-L-histidine(in)</text>
        <dbReference type="Rhea" id="RHEA:79375"/>
        <dbReference type="ChEBI" id="CHEBI:229967"/>
    </reaction>
</comment>
<evidence type="ECO:0000313" key="21">
    <source>
        <dbReference type="EMBL" id="TFL03736.1"/>
    </source>
</evidence>
<comment type="subcellular location">
    <subcellularLocation>
        <location evidence="1">Membrane</location>
        <topology evidence="1">Multi-pass membrane protein</topology>
    </subcellularLocation>
</comment>
<comment type="catalytic activity">
    <reaction evidence="14">
        <text>L-lysyl-glycine(out) = L-lysyl-glycine(in)</text>
        <dbReference type="Rhea" id="RHEA:79407"/>
        <dbReference type="ChEBI" id="CHEBI:191202"/>
    </reaction>
</comment>
<evidence type="ECO:0000256" key="9">
    <source>
        <dbReference type="ARBA" id="ARBA00044899"/>
    </source>
</evidence>
<evidence type="ECO:0000256" key="14">
    <source>
        <dbReference type="ARBA" id="ARBA00044924"/>
    </source>
</evidence>
<evidence type="ECO:0000256" key="12">
    <source>
        <dbReference type="ARBA" id="ARBA00044912"/>
    </source>
</evidence>
<comment type="catalytic activity">
    <reaction evidence="6">
        <text>L-lysyl-L-alpha-amino acid(out) = L-lysyl-L-alpha-amino acid(in)</text>
        <dbReference type="Rhea" id="RHEA:79387"/>
        <dbReference type="ChEBI" id="CHEBI:229965"/>
    </reaction>
</comment>
<comment type="catalytic activity">
    <reaction evidence="3">
        <text>L-histidyl-glycine(out) = L-histidyl-glycine(in)</text>
        <dbReference type="Rhea" id="RHEA:79395"/>
        <dbReference type="ChEBI" id="CHEBI:229957"/>
    </reaction>
</comment>